<evidence type="ECO:0000313" key="2">
    <source>
        <dbReference type="Proteomes" id="UP000036923"/>
    </source>
</evidence>
<sequence length="272" mass="32736">MPNNSKAYVTIMDYPEYETSCIGYIRIRTFRYLQDLEIALKEFKRYRFHVPDHMSKDLDKWIYYQTHIFLLDYFKSNINIFNNLYIEFIDNYKYFYIAEKNHFKKYYSEQISIISNSVLTSLKILAAEGGYPHRVICYCFKNLLEDYPPAKIANELLSKNLDILLDLFIDNYSYETEIPLLYVAYLFETVRDDLDSELNDLVYKYGNYNEDFTKIVEKILSTRTGSTLLENYFSIDQKNKPQIIVMWCKRVKERIINKTLAFLKDKNNYFEV</sequence>
<proteinExistence type="predicted"/>
<dbReference type="RefSeq" id="WP_036940971.1">
    <property type="nucleotide sequence ID" value="NZ_JQKC01000014.1"/>
</dbReference>
<dbReference type="EMBL" id="LGTC01000001">
    <property type="protein sequence ID" value="KNY25573.1"/>
    <property type="molecule type" value="Genomic_DNA"/>
</dbReference>
<gene>
    <name evidence="1" type="ORF">Bccel_0833</name>
</gene>
<dbReference type="AlphaFoldDB" id="A0A0L6JIP6"/>
<keyword evidence="2" id="KW-1185">Reference proteome</keyword>
<organism evidence="1 2">
    <name type="scientific">Pseudobacteroides cellulosolvens ATCC 35603 = DSM 2933</name>
    <dbReference type="NCBI Taxonomy" id="398512"/>
    <lineage>
        <taxon>Bacteria</taxon>
        <taxon>Bacillati</taxon>
        <taxon>Bacillota</taxon>
        <taxon>Clostridia</taxon>
        <taxon>Eubacteriales</taxon>
        <taxon>Oscillospiraceae</taxon>
        <taxon>Pseudobacteroides</taxon>
    </lineage>
</organism>
<dbReference type="STRING" id="398512.Bccel_0833"/>
<dbReference type="Proteomes" id="UP000036923">
    <property type="component" value="Unassembled WGS sequence"/>
</dbReference>
<accession>A0A0L6JIP6</accession>
<dbReference type="eggNOG" id="ENOG5033XDA">
    <property type="taxonomic scope" value="Bacteria"/>
</dbReference>
<name>A0A0L6JIP6_9FIRM</name>
<reference evidence="2" key="1">
    <citation type="submission" date="2015-07" db="EMBL/GenBank/DDBJ databases">
        <title>Near-Complete Genome Sequence of the Cellulolytic Bacterium Bacteroides (Pseudobacteroides) cellulosolvens ATCC 35603.</title>
        <authorList>
            <person name="Dassa B."/>
            <person name="Utturkar S.M."/>
            <person name="Klingeman D.M."/>
            <person name="Hurt R.A."/>
            <person name="Keller M."/>
            <person name="Xu J."/>
            <person name="Reddy Y.H.K."/>
            <person name="Borovok I."/>
            <person name="Grinberg I.R."/>
            <person name="Lamed R."/>
            <person name="Zhivin O."/>
            <person name="Bayer E.A."/>
            <person name="Brown S.D."/>
        </authorList>
    </citation>
    <scope>NUCLEOTIDE SEQUENCE [LARGE SCALE GENOMIC DNA]</scope>
    <source>
        <strain evidence="2">DSM 2933</strain>
    </source>
</reference>
<comment type="caution">
    <text evidence="1">The sequence shown here is derived from an EMBL/GenBank/DDBJ whole genome shotgun (WGS) entry which is preliminary data.</text>
</comment>
<evidence type="ECO:0000313" key="1">
    <source>
        <dbReference type="EMBL" id="KNY25573.1"/>
    </source>
</evidence>
<dbReference type="OrthoDB" id="2080870at2"/>
<protein>
    <submittedName>
        <fullName evidence="1">Uncharacterized protein</fullName>
    </submittedName>
</protein>